<dbReference type="AlphaFoldDB" id="A0A9W7BS55"/>
<proteinExistence type="predicted"/>
<evidence type="ECO:0000313" key="2">
    <source>
        <dbReference type="Proteomes" id="UP001165160"/>
    </source>
</evidence>
<comment type="caution">
    <text evidence="1">The sequence shown here is derived from an EMBL/GenBank/DDBJ whole genome shotgun (WGS) entry which is preliminary data.</text>
</comment>
<keyword evidence="2" id="KW-1185">Reference proteome</keyword>
<protein>
    <submittedName>
        <fullName evidence="1">Uncharacterized protein</fullName>
    </submittedName>
</protein>
<name>A0A9W7BS55_9STRA</name>
<accession>A0A9W7BS55</accession>
<dbReference type="Proteomes" id="UP001165160">
    <property type="component" value="Unassembled WGS sequence"/>
</dbReference>
<organism evidence="1 2">
    <name type="scientific">Triparma verrucosa</name>
    <dbReference type="NCBI Taxonomy" id="1606542"/>
    <lineage>
        <taxon>Eukaryota</taxon>
        <taxon>Sar</taxon>
        <taxon>Stramenopiles</taxon>
        <taxon>Ochrophyta</taxon>
        <taxon>Bolidophyceae</taxon>
        <taxon>Parmales</taxon>
        <taxon>Triparmaceae</taxon>
        <taxon>Triparma</taxon>
    </lineage>
</organism>
<dbReference type="EMBL" id="BRXX01000173">
    <property type="protein sequence ID" value="GMH95744.1"/>
    <property type="molecule type" value="Genomic_DNA"/>
</dbReference>
<evidence type="ECO:0000313" key="1">
    <source>
        <dbReference type="EMBL" id="GMH95744.1"/>
    </source>
</evidence>
<sequence length="300" mass="33574">MVEEGKGGEEVWVLLSKPSLSGRRVSNENRSRVLTLFRKVKLGWPRLICFTALEVEGRVDYSGYFYFCWLCSREGVEMGEVRVCEGKSLGGSIRNVVKHVNELIPNQPSQSASQITFSLISTSYHLCNLNDIHTRSPSESTLNLLYKGCKGREVFVVFEPGVYPYREGERGFLAKCFLMCQELVPILVNVKGVCERKEFFQRSNFLTLSNIRRGLGEAVEEVGRIDGGGEVGRTLAGAVGRIGRVVDLVRPAGKLSGSVSMKDWEEAKGELEKGMERVRTVCDPDFGVEIKDWADLDDEF</sequence>
<reference evidence="2" key="1">
    <citation type="journal article" date="2023" name="Commun. Biol.">
        <title>Genome analysis of Parmales, the sister group of diatoms, reveals the evolutionary specialization of diatoms from phago-mixotrophs to photoautotrophs.</title>
        <authorList>
            <person name="Ban H."/>
            <person name="Sato S."/>
            <person name="Yoshikawa S."/>
            <person name="Yamada K."/>
            <person name="Nakamura Y."/>
            <person name="Ichinomiya M."/>
            <person name="Sato N."/>
            <person name="Blanc-Mathieu R."/>
            <person name="Endo H."/>
            <person name="Kuwata A."/>
            <person name="Ogata H."/>
        </authorList>
    </citation>
    <scope>NUCLEOTIDE SEQUENCE [LARGE SCALE GENOMIC DNA]</scope>
    <source>
        <strain evidence="2">NIES 3699</strain>
    </source>
</reference>
<gene>
    <name evidence="1" type="ORF">TrVE_jg12732</name>
</gene>